<evidence type="ECO:0000313" key="5">
    <source>
        <dbReference type="Proteomes" id="UP000187209"/>
    </source>
</evidence>
<accession>A0A1R2CCH8</accession>
<sequence>MIIFVLASICNFESSISIRNFLTSTLPTFLKSHNLNISSIPSTCPFTISSNQDIQLSSYKLVKKEPQSIFTCLKCEKQFRGQAALYDHLSNNHIFDDGICLADYCEFFPCGIKDEVVENRCKSVMSLCFDNVLLSEAVKYCDYVELSIWDMDLEKPGYVILLVLSLILTLIYYMINCGNTDELFNKHTKSKKKIN</sequence>
<keyword evidence="2" id="KW-0472">Membrane</keyword>
<protein>
    <recommendedName>
        <fullName evidence="3">C2H2-type domain-containing protein</fullName>
    </recommendedName>
</protein>
<feature type="transmembrane region" description="Helical" evidence="2">
    <location>
        <begin position="157"/>
        <end position="175"/>
    </location>
</feature>
<keyword evidence="2" id="KW-1133">Transmembrane helix</keyword>
<feature type="domain" description="C2H2-type" evidence="3">
    <location>
        <begin position="70"/>
        <end position="98"/>
    </location>
</feature>
<dbReference type="InterPro" id="IPR013087">
    <property type="entry name" value="Znf_C2H2_type"/>
</dbReference>
<reference evidence="4 5" key="1">
    <citation type="submission" date="2016-11" db="EMBL/GenBank/DDBJ databases">
        <title>The macronuclear genome of Stentor coeruleus: a giant cell with tiny introns.</title>
        <authorList>
            <person name="Slabodnick M."/>
            <person name="Ruby J.G."/>
            <person name="Reiff S.B."/>
            <person name="Swart E.C."/>
            <person name="Gosai S."/>
            <person name="Prabakaran S."/>
            <person name="Witkowska E."/>
            <person name="Larue G.E."/>
            <person name="Fisher S."/>
            <person name="Freeman R.M."/>
            <person name="Gunawardena J."/>
            <person name="Chu W."/>
            <person name="Stover N.A."/>
            <person name="Gregory B.D."/>
            <person name="Nowacki M."/>
            <person name="Derisi J."/>
            <person name="Roy S.W."/>
            <person name="Marshall W.F."/>
            <person name="Sood P."/>
        </authorList>
    </citation>
    <scope>NUCLEOTIDE SEQUENCE [LARGE SCALE GENOMIC DNA]</scope>
    <source>
        <strain evidence="4">WM001</strain>
    </source>
</reference>
<keyword evidence="1" id="KW-0479">Metal-binding</keyword>
<gene>
    <name evidence="4" type="ORF">SteCoe_11754</name>
</gene>
<keyword evidence="2" id="KW-0812">Transmembrane</keyword>
<evidence type="ECO:0000259" key="3">
    <source>
        <dbReference type="PROSITE" id="PS50157"/>
    </source>
</evidence>
<dbReference type="OrthoDB" id="438866at2759"/>
<evidence type="ECO:0000256" key="2">
    <source>
        <dbReference type="SAM" id="Phobius"/>
    </source>
</evidence>
<organism evidence="4 5">
    <name type="scientific">Stentor coeruleus</name>
    <dbReference type="NCBI Taxonomy" id="5963"/>
    <lineage>
        <taxon>Eukaryota</taxon>
        <taxon>Sar</taxon>
        <taxon>Alveolata</taxon>
        <taxon>Ciliophora</taxon>
        <taxon>Postciliodesmatophora</taxon>
        <taxon>Heterotrichea</taxon>
        <taxon>Heterotrichida</taxon>
        <taxon>Stentoridae</taxon>
        <taxon>Stentor</taxon>
    </lineage>
</organism>
<evidence type="ECO:0000313" key="4">
    <source>
        <dbReference type="EMBL" id="OMJ86670.1"/>
    </source>
</evidence>
<keyword evidence="1" id="KW-0862">Zinc</keyword>
<dbReference type="PROSITE" id="PS50157">
    <property type="entry name" value="ZINC_FINGER_C2H2_2"/>
    <property type="match status" value="1"/>
</dbReference>
<keyword evidence="5" id="KW-1185">Reference proteome</keyword>
<comment type="caution">
    <text evidence="4">The sequence shown here is derived from an EMBL/GenBank/DDBJ whole genome shotgun (WGS) entry which is preliminary data.</text>
</comment>
<proteinExistence type="predicted"/>
<name>A0A1R2CCH8_9CILI</name>
<evidence type="ECO:0000256" key="1">
    <source>
        <dbReference type="PROSITE-ProRule" id="PRU00042"/>
    </source>
</evidence>
<dbReference type="Proteomes" id="UP000187209">
    <property type="component" value="Unassembled WGS sequence"/>
</dbReference>
<dbReference type="GO" id="GO:0008270">
    <property type="term" value="F:zinc ion binding"/>
    <property type="evidence" value="ECO:0007669"/>
    <property type="project" value="UniProtKB-KW"/>
</dbReference>
<dbReference type="EMBL" id="MPUH01000198">
    <property type="protein sequence ID" value="OMJ86670.1"/>
    <property type="molecule type" value="Genomic_DNA"/>
</dbReference>
<dbReference type="PROSITE" id="PS00028">
    <property type="entry name" value="ZINC_FINGER_C2H2_1"/>
    <property type="match status" value="1"/>
</dbReference>
<dbReference type="AlphaFoldDB" id="A0A1R2CCH8"/>
<keyword evidence="1" id="KW-0863">Zinc-finger</keyword>